<keyword evidence="2" id="KW-1185">Reference proteome</keyword>
<dbReference type="EMBL" id="FOJM01000005">
    <property type="protein sequence ID" value="SFA45925.1"/>
    <property type="molecule type" value="Genomic_DNA"/>
</dbReference>
<dbReference type="Proteomes" id="UP000198836">
    <property type="component" value="Unassembled WGS sequence"/>
</dbReference>
<protein>
    <submittedName>
        <fullName evidence="1">Uncharacterized protein</fullName>
    </submittedName>
</protein>
<accession>A0A1I0T2C7</accession>
<proteinExistence type="predicted"/>
<organism evidence="1 2">
    <name type="scientific">Pedobacter suwonensis</name>
    <dbReference type="NCBI Taxonomy" id="332999"/>
    <lineage>
        <taxon>Bacteria</taxon>
        <taxon>Pseudomonadati</taxon>
        <taxon>Bacteroidota</taxon>
        <taxon>Sphingobacteriia</taxon>
        <taxon>Sphingobacteriales</taxon>
        <taxon>Sphingobacteriaceae</taxon>
        <taxon>Pedobacter</taxon>
    </lineage>
</organism>
<reference evidence="2" key="1">
    <citation type="submission" date="2016-10" db="EMBL/GenBank/DDBJ databases">
        <authorList>
            <person name="Varghese N."/>
            <person name="Submissions S."/>
        </authorList>
    </citation>
    <scope>NUCLEOTIDE SEQUENCE [LARGE SCALE GENOMIC DNA]</scope>
    <source>
        <strain evidence="2">DSM 18130</strain>
    </source>
</reference>
<sequence length="62" mass="6858">MLNGKLVFVMYVGLWYPADLADILYLQVTGQFLMAAGSPAFRYKSSLRSGLTAAIRLKNNVC</sequence>
<evidence type="ECO:0000313" key="2">
    <source>
        <dbReference type="Proteomes" id="UP000198836"/>
    </source>
</evidence>
<evidence type="ECO:0000313" key="1">
    <source>
        <dbReference type="EMBL" id="SFA45925.1"/>
    </source>
</evidence>
<gene>
    <name evidence="1" type="ORF">SAMN04488511_105194</name>
</gene>
<dbReference type="AlphaFoldDB" id="A0A1I0T2C7"/>
<name>A0A1I0T2C7_9SPHI</name>